<sequence>MADNTGRETNTSTFDASASGTIVKQPKGKITPMVSTNHNEKPEKFHGSNFKTWQQKMLFYLTTLNLSRFLSEDAPKLPEGLTDAQAVSAIDAWKHSDFLCRNYVMNYLHDSLYNVYQIHKTAKALWESLDLKYKTEDAGAKKFVVEKFLDYKMVDSKTVISQVQEIQIILHEILAEGMILSETFQVATVIEKLPQGWKDFKKYLKHKRKEMSMEDLIVRLRIEENNRGSDCKATTSIDAKANIVEYKQGQNSKGKKPTRNLGAKGKISKQKFQGKYFNCDKKGHKSTECKLPKQKKHEANLLDRIEGDMENMNLTAMVSEVYIIGSNPKEW</sequence>
<evidence type="ECO:0008006" key="3">
    <source>
        <dbReference type="Google" id="ProtNLM"/>
    </source>
</evidence>
<evidence type="ECO:0000313" key="1">
    <source>
        <dbReference type="Proteomes" id="UP001652660"/>
    </source>
</evidence>
<name>A0ABM4UFV1_COFAR</name>
<evidence type="ECO:0000313" key="2">
    <source>
        <dbReference type="RefSeq" id="XP_071906153.1"/>
    </source>
</evidence>
<reference evidence="2" key="1">
    <citation type="submission" date="2025-08" db="UniProtKB">
        <authorList>
            <consortium name="RefSeq"/>
        </authorList>
    </citation>
    <scope>IDENTIFICATION</scope>
    <source>
        <tissue evidence="2">Leaves</tissue>
    </source>
</reference>
<dbReference type="RefSeq" id="XP_071906153.1">
    <property type="nucleotide sequence ID" value="XM_072050052.1"/>
</dbReference>
<keyword evidence="1" id="KW-1185">Reference proteome</keyword>
<dbReference type="GeneID" id="140007322"/>
<organism evidence="1 2">
    <name type="scientific">Coffea arabica</name>
    <name type="common">Arabian coffee</name>
    <dbReference type="NCBI Taxonomy" id="13443"/>
    <lineage>
        <taxon>Eukaryota</taxon>
        <taxon>Viridiplantae</taxon>
        <taxon>Streptophyta</taxon>
        <taxon>Embryophyta</taxon>
        <taxon>Tracheophyta</taxon>
        <taxon>Spermatophyta</taxon>
        <taxon>Magnoliopsida</taxon>
        <taxon>eudicotyledons</taxon>
        <taxon>Gunneridae</taxon>
        <taxon>Pentapetalae</taxon>
        <taxon>asterids</taxon>
        <taxon>lamiids</taxon>
        <taxon>Gentianales</taxon>
        <taxon>Rubiaceae</taxon>
        <taxon>Ixoroideae</taxon>
        <taxon>Gardenieae complex</taxon>
        <taxon>Bertiereae - Coffeeae clade</taxon>
        <taxon>Coffeeae</taxon>
        <taxon>Coffea</taxon>
    </lineage>
</organism>
<dbReference type="Pfam" id="PF14223">
    <property type="entry name" value="Retrotran_gag_2"/>
    <property type="match status" value="1"/>
</dbReference>
<accession>A0ABM4UFV1</accession>
<dbReference type="PANTHER" id="PTHR47592:SF27">
    <property type="entry name" value="OS08G0421700 PROTEIN"/>
    <property type="match status" value="1"/>
</dbReference>
<proteinExistence type="predicted"/>
<dbReference type="PANTHER" id="PTHR47592">
    <property type="entry name" value="PBF68 PROTEIN"/>
    <property type="match status" value="1"/>
</dbReference>
<dbReference type="Proteomes" id="UP001652660">
    <property type="component" value="Chromosome 5c"/>
</dbReference>
<protein>
    <recommendedName>
        <fullName evidence="3">CCHC-type domain-containing protein</fullName>
    </recommendedName>
</protein>
<gene>
    <name evidence="2" type="primary">LOC140007322</name>
</gene>